<organism evidence="1 2">
    <name type="scientific">Intoshia linei</name>
    <dbReference type="NCBI Taxonomy" id="1819745"/>
    <lineage>
        <taxon>Eukaryota</taxon>
        <taxon>Metazoa</taxon>
        <taxon>Spiralia</taxon>
        <taxon>Lophotrochozoa</taxon>
        <taxon>Mesozoa</taxon>
        <taxon>Orthonectida</taxon>
        <taxon>Rhopaluridae</taxon>
        <taxon>Intoshia</taxon>
    </lineage>
</organism>
<sequence length="65" mass="7566">MDKLYKKITNAVGTKESKLNKKNLNEKITTKNYYKESLPKKSEFNFIAGFLNDSTYANHQGIHRI</sequence>
<proteinExistence type="predicted"/>
<gene>
    <name evidence="1" type="ORF">A3Q56_02320</name>
</gene>
<dbReference type="AlphaFoldDB" id="A0A177B6N0"/>
<reference evidence="1 2" key="1">
    <citation type="submission" date="2016-04" db="EMBL/GenBank/DDBJ databases">
        <title>The genome of Intoshia linei affirms orthonectids as highly simplified spiralians.</title>
        <authorList>
            <person name="Mikhailov K.V."/>
            <person name="Slusarev G.S."/>
            <person name="Nikitin M.A."/>
            <person name="Logacheva M.D."/>
            <person name="Penin A."/>
            <person name="Aleoshin V."/>
            <person name="Panchin Y.V."/>
        </authorList>
    </citation>
    <scope>NUCLEOTIDE SEQUENCE [LARGE SCALE GENOMIC DNA]</scope>
    <source>
        <strain evidence="1">Intl2013</strain>
        <tissue evidence="1">Whole animal</tissue>
    </source>
</reference>
<comment type="caution">
    <text evidence="1">The sequence shown here is derived from an EMBL/GenBank/DDBJ whole genome shotgun (WGS) entry which is preliminary data.</text>
</comment>
<accession>A0A177B6N0</accession>
<name>A0A177B6N0_9BILA</name>
<keyword evidence="2" id="KW-1185">Reference proteome</keyword>
<protein>
    <submittedName>
        <fullName evidence="1">Uncharacterized protein</fullName>
    </submittedName>
</protein>
<dbReference type="Proteomes" id="UP000078046">
    <property type="component" value="Unassembled WGS sequence"/>
</dbReference>
<evidence type="ECO:0000313" key="1">
    <source>
        <dbReference type="EMBL" id="OAF69938.1"/>
    </source>
</evidence>
<evidence type="ECO:0000313" key="2">
    <source>
        <dbReference type="Proteomes" id="UP000078046"/>
    </source>
</evidence>
<dbReference type="EMBL" id="LWCA01000209">
    <property type="protein sequence ID" value="OAF69938.1"/>
    <property type="molecule type" value="Genomic_DNA"/>
</dbReference>